<dbReference type="SMART" id="SM00355">
    <property type="entry name" value="ZnF_C2H2"/>
    <property type="match status" value="1"/>
</dbReference>
<dbReference type="SUPFAM" id="SSF57667">
    <property type="entry name" value="beta-beta-alpha zinc fingers"/>
    <property type="match status" value="1"/>
</dbReference>
<evidence type="ECO:0000259" key="3">
    <source>
        <dbReference type="PROSITE" id="PS50157"/>
    </source>
</evidence>
<evidence type="ECO:0000313" key="4">
    <source>
        <dbReference type="EnsemblMetazoa" id="CLYHEMP006220.1"/>
    </source>
</evidence>
<keyword evidence="1" id="KW-0862">Zinc</keyword>
<reference evidence="4" key="1">
    <citation type="submission" date="2021-01" db="UniProtKB">
        <authorList>
            <consortium name="EnsemblMetazoa"/>
        </authorList>
    </citation>
    <scope>IDENTIFICATION</scope>
</reference>
<organism evidence="4 5">
    <name type="scientific">Clytia hemisphaerica</name>
    <dbReference type="NCBI Taxonomy" id="252671"/>
    <lineage>
        <taxon>Eukaryota</taxon>
        <taxon>Metazoa</taxon>
        <taxon>Cnidaria</taxon>
        <taxon>Hydrozoa</taxon>
        <taxon>Hydroidolina</taxon>
        <taxon>Leptothecata</taxon>
        <taxon>Obeliida</taxon>
        <taxon>Clytiidae</taxon>
        <taxon>Clytia</taxon>
    </lineage>
</organism>
<proteinExistence type="predicted"/>
<evidence type="ECO:0000256" key="1">
    <source>
        <dbReference type="PROSITE-ProRule" id="PRU00042"/>
    </source>
</evidence>
<keyword evidence="5" id="KW-1185">Reference proteome</keyword>
<sequence>MESGKPNKIESGDNGYEETIFQQNNPFNIKIEFEDTVPLPTNAVSENLNELDKIKVEFDYSFLINKDNFLLDIKPSDIGYDCKPKNVDPRIKPCFVLVERCKIPLNTVPSQKSEASSISNKCHVCGKIITHGNLSACSRKCILKWANDMYMLIKNNRTPIFECEQCDKDYMSKSSLVRHKRTVHENSKQNTNRNKRDKSLNKGYRPHDTTHHYKHYSTYRSKRNGLVIQKRCSCCH</sequence>
<keyword evidence="1" id="KW-0479">Metal-binding</keyword>
<dbReference type="AlphaFoldDB" id="A0A7M5U4P6"/>
<dbReference type="Proteomes" id="UP000594262">
    <property type="component" value="Unplaced"/>
</dbReference>
<feature type="compositionally biased region" description="Basic and acidic residues" evidence="2">
    <location>
        <begin position="197"/>
        <end position="211"/>
    </location>
</feature>
<dbReference type="PROSITE" id="PS00028">
    <property type="entry name" value="ZINC_FINGER_C2H2_1"/>
    <property type="match status" value="1"/>
</dbReference>
<dbReference type="PROSITE" id="PS50157">
    <property type="entry name" value="ZINC_FINGER_C2H2_2"/>
    <property type="match status" value="1"/>
</dbReference>
<feature type="region of interest" description="Disordered" evidence="2">
    <location>
        <begin position="181"/>
        <end position="211"/>
    </location>
</feature>
<dbReference type="InterPro" id="IPR013087">
    <property type="entry name" value="Znf_C2H2_type"/>
</dbReference>
<dbReference type="GO" id="GO:0008270">
    <property type="term" value="F:zinc ion binding"/>
    <property type="evidence" value="ECO:0007669"/>
    <property type="project" value="UniProtKB-KW"/>
</dbReference>
<dbReference type="InterPro" id="IPR036236">
    <property type="entry name" value="Znf_C2H2_sf"/>
</dbReference>
<evidence type="ECO:0000313" key="5">
    <source>
        <dbReference type="Proteomes" id="UP000594262"/>
    </source>
</evidence>
<accession>A0A7M5U4P6</accession>
<protein>
    <recommendedName>
        <fullName evidence="3">C2H2-type domain-containing protein</fullName>
    </recommendedName>
</protein>
<dbReference type="OrthoDB" id="8922241at2759"/>
<evidence type="ECO:0000256" key="2">
    <source>
        <dbReference type="SAM" id="MobiDB-lite"/>
    </source>
</evidence>
<dbReference type="Gene3D" id="3.30.160.60">
    <property type="entry name" value="Classic Zinc Finger"/>
    <property type="match status" value="1"/>
</dbReference>
<keyword evidence="1" id="KW-0863">Zinc-finger</keyword>
<dbReference type="EnsemblMetazoa" id="CLYHEMT006220.1">
    <property type="protein sequence ID" value="CLYHEMP006220.1"/>
    <property type="gene ID" value="CLYHEMG006220"/>
</dbReference>
<name>A0A7M5U4P6_9CNID</name>
<feature type="domain" description="C2H2-type" evidence="3">
    <location>
        <begin position="161"/>
        <end position="189"/>
    </location>
</feature>